<dbReference type="PANTHER" id="PTHR30566">
    <property type="entry name" value="YNAI-RELATED MECHANOSENSITIVE ION CHANNEL"/>
    <property type="match status" value="1"/>
</dbReference>
<gene>
    <name evidence="8" type="ORF">FK219_009430</name>
</gene>
<feature type="transmembrane region" description="Helical" evidence="6">
    <location>
        <begin position="138"/>
        <end position="159"/>
    </location>
</feature>
<evidence type="ECO:0000256" key="3">
    <source>
        <dbReference type="ARBA" id="ARBA00022989"/>
    </source>
</evidence>
<evidence type="ECO:0000256" key="2">
    <source>
        <dbReference type="ARBA" id="ARBA00022692"/>
    </source>
</evidence>
<proteinExistence type="predicted"/>
<feature type="transmembrane region" description="Helical" evidence="6">
    <location>
        <begin position="59"/>
        <end position="76"/>
    </location>
</feature>
<dbReference type="Pfam" id="PF00924">
    <property type="entry name" value="MS_channel_2nd"/>
    <property type="match status" value="1"/>
</dbReference>
<dbReference type="GO" id="GO:0016020">
    <property type="term" value="C:membrane"/>
    <property type="evidence" value="ECO:0007669"/>
    <property type="project" value="UniProtKB-SubCell"/>
</dbReference>
<reference evidence="8 9" key="1">
    <citation type="submission" date="2019-06" db="EMBL/GenBank/DDBJ databases">
        <authorList>
            <person name="De-Chao Zhang Q."/>
        </authorList>
    </citation>
    <scope>NUCLEOTIDE SEQUENCE [LARGE SCALE GENOMIC DNA]</scope>
    <source>
        <strain evidence="8 9">KN1116</strain>
    </source>
</reference>
<dbReference type="InterPro" id="IPR023408">
    <property type="entry name" value="MscS_beta-dom_sf"/>
</dbReference>
<keyword evidence="4 6" id="KW-0472">Membrane</keyword>
<dbReference type="RefSeq" id="WP_165638104.1">
    <property type="nucleotide sequence ID" value="NZ_VIKT02000015.1"/>
</dbReference>
<feature type="transmembrane region" description="Helical" evidence="6">
    <location>
        <begin position="165"/>
        <end position="184"/>
    </location>
</feature>
<keyword evidence="9" id="KW-1185">Reference proteome</keyword>
<protein>
    <submittedName>
        <fullName evidence="8">Mechanosensitive ion channel family protein</fullName>
    </submittedName>
</protein>
<feature type="region of interest" description="Disordered" evidence="5">
    <location>
        <begin position="364"/>
        <end position="391"/>
    </location>
</feature>
<evidence type="ECO:0000256" key="5">
    <source>
        <dbReference type="SAM" id="MobiDB-lite"/>
    </source>
</evidence>
<dbReference type="InterPro" id="IPR006685">
    <property type="entry name" value="MscS_channel_2nd"/>
</dbReference>
<dbReference type="EMBL" id="VIKT02000015">
    <property type="protein sequence ID" value="NHF63455.1"/>
    <property type="molecule type" value="Genomic_DNA"/>
</dbReference>
<keyword evidence="2 6" id="KW-0812">Transmembrane</keyword>
<feature type="domain" description="Mechanosensitive ion channel MscS" evidence="7">
    <location>
        <begin position="187"/>
        <end position="253"/>
    </location>
</feature>
<dbReference type="InterPro" id="IPR010920">
    <property type="entry name" value="LSM_dom_sf"/>
</dbReference>
<dbReference type="AlphaFoldDB" id="A0A9E5MIB5"/>
<evidence type="ECO:0000259" key="7">
    <source>
        <dbReference type="Pfam" id="PF00924"/>
    </source>
</evidence>
<evidence type="ECO:0000256" key="4">
    <source>
        <dbReference type="ARBA" id="ARBA00023136"/>
    </source>
</evidence>
<accession>A0A9E5MIB5</accession>
<comment type="caution">
    <text evidence="8">The sequence shown here is derived from an EMBL/GenBank/DDBJ whole genome shotgun (WGS) entry which is preliminary data.</text>
</comment>
<dbReference type="Gene3D" id="2.30.30.60">
    <property type="match status" value="1"/>
</dbReference>
<dbReference type="Gene3D" id="1.10.287.1260">
    <property type="match status" value="1"/>
</dbReference>
<feature type="transmembrane region" description="Helical" evidence="6">
    <location>
        <begin position="12"/>
        <end position="38"/>
    </location>
</feature>
<reference evidence="8 9" key="2">
    <citation type="submission" date="2020-03" db="EMBL/GenBank/DDBJ databases">
        <title>Chryseoglobus sp. isolated from a deep-sea seamount.</title>
        <authorList>
            <person name="Zhang D.-C."/>
        </authorList>
    </citation>
    <scope>NUCLEOTIDE SEQUENCE [LARGE SCALE GENOMIC DNA]</scope>
    <source>
        <strain evidence="8 9">KN1116</strain>
    </source>
</reference>
<evidence type="ECO:0000256" key="6">
    <source>
        <dbReference type="SAM" id="Phobius"/>
    </source>
</evidence>
<keyword evidence="3 6" id="KW-1133">Transmembrane helix</keyword>
<evidence type="ECO:0000313" key="8">
    <source>
        <dbReference type="EMBL" id="NHF63455.1"/>
    </source>
</evidence>
<evidence type="ECO:0000313" key="9">
    <source>
        <dbReference type="Proteomes" id="UP000818266"/>
    </source>
</evidence>
<feature type="transmembrane region" description="Helical" evidence="6">
    <location>
        <begin position="88"/>
        <end position="109"/>
    </location>
</feature>
<sequence>MPNWSLDIHWPLLADVGIALLIALVAVVLVVAVISLIVRLVARRWVGVYATFGPSRRRFRILLLILAVWIALAVALPEEYWLDVYTRVFVIVTIAAGAWFISAVVRLLFDRILLRYDASAVTGPDNRVARRAQTQITILRRLAAALIVILAVAAILLTFPGAQAAGASLLASAGLVSVVAGLAAQSSLANLFAGMQLAFSDALRIDDVVIAEGEYGRVEEITLTYVVVNTWDQRRLVLPSTYFTTTPFQNWTRASSELLGTVYLDVDWTVSPAAVRHELDRILEETEMWDGRSSGVIVTDATGGFVQIRALVSAADAGTLWDLRCLVREKLVQWVHDQQPEILPRSRVTSRNQSIERAESRRALVDGVEHADEDDAASALAAGDGIGTADS</sequence>
<comment type="subcellular location">
    <subcellularLocation>
        <location evidence="1">Membrane</location>
    </subcellularLocation>
</comment>
<dbReference type="GO" id="GO:0055085">
    <property type="term" value="P:transmembrane transport"/>
    <property type="evidence" value="ECO:0007669"/>
    <property type="project" value="InterPro"/>
</dbReference>
<dbReference type="SUPFAM" id="SSF50182">
    <property type="entry name" value="Sm-like ribonucleoproteins"/>
    <property type="match status" value="1"/>
</dbReference>
<organism evidence="8 9">
    <name type="scientific">Microcella pacifica</name>
    <dbReference type="NCBI Taxonomy" id="2591847"/>
    <lineage>
        <taxon>Bacteria</taxon>
        <taxon>Bacillati</taxon>
        <taxon>Actinomycetota</taxon>
        <taxon>Actinomycetes</taxon>
        <taxon>Micrococcales</taxon>
        <taxon>Microbacteriaceae</taxon>
        <taxon>Microcella</taxon>
    </lineage>
</organism>
<evidence type="ECO:0000256" key="1">
    <source>
        <dbReference type="ARBA" id="ARBA00004370"/>
    </source>
</evidence>
<dbReference type="Proteomes" id="UP000818266">
    <property type="component" value="Unassembled WGS sequence"/>
</dbReference>
<name>A0A9E5MIB5_9MICO</name>
<dbReference type="PANTHER" id="PTHR30566:SF25">
    <property type="entry name" value="INNER MEMBRANE PROTEIN"/>
    <property type="match status" value="1"/>
</dbReference>